<sequence length="199" mass="22867">MGKSKSKNNSKIEEQPLLSDDYDTRSTGFSASNSSWAPFGGRLSYLGRHPCAFVTIIIAFIIVCILPFALIGLGWWAWYEQNYVWCVYFLWTAGTLVAIRLGLYGWQFHREAATIFGKILYIIFPFITYLLSALLGIASHVWAGYQRLQWKEQGAAAVHFIFAFFCIIIYPCIWCTMRKFYKMKNGNNRKSKQGYAFGL</sequence>
<evidence type="ECO:0000256" key="1">
    <source>
        <dbReference type="SAM" id="Phobius"/>
    </source>
</evidence>
<comment type="caution">
    <text evidence="2">The sequence shown here is derived from an EMBL/GenBank/DDBJ whole genome shotgun (WGS) entry which is preliminary data.</text>
</comment>
<dbReference type="InParanoid" id="A0A2P6NNY0"/>
<keyword evidence="3" id="KW-1185">Reference proteome</keyword>
<evidence type="ECO:0008006" key="4">
    <source>
        <dbReference type="Google" id="ProtNLM"/>
    </source>
</evidence>
<keyword evidence="1" id="KW-1133">Transmembrane helix</keyword>
<evidence type="ECO:0000313" key="3">
    <source>
        <dbReference type="Proteomes" id="UP000241769"/>
    </source>
</evidence>
<dbReference type="AlphaFoldDB" id="A0A2P6NNY0"/>
<name>A0A2P6NNY0_9EUKA</name>
<gene>
    <name evidence="2" type="ORF">PROFUN_06489</name>
</gene>
<feature type="transmembrane region" description="Helical" evidence="1">
    <location>
        <begin position="115"/>
        <end position="142"/>
    </location>
</feature>
<evidence type="ECO:0000313" key="2">
    <source>
        <dbReference type="EMBL" id="PRP85655.1"/>
    </source>
</evidence>
<feature type="transmembrane region" description="Helical" evidence="1">
    <location>
        <begin position="82"/>
        <end position="103"/>
    </location>
</feature>
<protein>
    <recommendedName>
        <fullName evidence="4">Transmembrane protein</fullName>
    </recommendedName>
</protein>
<proteinExistence type="predicted"/>
<reference evidence="2 3" key="1">
    <citation type="journal article" date="2018" name="Genome Biol. Evol.">
        <title>Multiple Roots of Fruiting Body Formation in Amoebozoa.</title>
        <authorList>
            <person name="Hillmann F."/>
            <person name="Forbes G."/>
            <person name="Novohradska S."/>
            <person name="Ferling I."/>
            <person name="Riege K."/>
            <person name="Groth M."/>
            <person name="Westermann M."/>
            <person name="Marz M."/>
            <person name="Spaller T."/>
            <person name="Winckler T."/>
            <person name="Schaap P."/>
            <person name="Glockner G."/>
        </authorList>
    </citation>
    <scope>NUCLEOTIDE SEQUENCE [LARGE SCALE GENOMIC DNA]</scope>
    <source>
        <strain evidence="2 3">Jena</strain>
    </source>
</reference>
<organism evidence="2 3">
    <name type="scientific">Planoprotostelium fungivorum</name>
    <dbReference type="NCBI Taxonomy" id="1890364"/>
    <lineage>
        <taxon>Eukaryota</taxon>
        <taxon>Amoebozoa</taxon>
        <taxon>Evosea</taxon>
        <taxon>Variosea</taxon>
        <taxon>Cavosteliida</taxon>
        <taxon>Cavosteliaceae</taxon>
        <taxon>Planoprotostelium</taxon>
    </lineage>
</organism>
<feature type="transmembrane region" description="Helical" evidence="1">
    <location>
        <begin position="51"/>
        <end position="76"/>
    </location>
</feature>
<accession>A0A2P6NNY0</accession>
<keyword evidence="1" id="KW-0812">Transmembrane</keyword>
<dbReference type="Proteomes" id="UP000241769">
    <property type="component" value="Unassembled WGS sequence"/>
</dbReference>
<feature type="transmembrane region" description="Helical" evidence="1">
    <location>
        <begin position="154"/>
        <end position="174"/>
    </location>
</feature>
<keyword evidence="1" id="KW-0472">Membrane</keyword>
<dbReference type="EMBL" id="MDYQ01000041">
    <property type="protein sequence ID" value="PRP85655.1"/>
    <property type="molecule type" value="Genomic_DNA"/>
</dbReference>